<evidence type="ECO:0000256" key="10">
    <source>
        <dbReference type="ARBA" id="ARBA00023242"/>
    </source>
</evidence>
<comment type="function">
    <text evidence="1 11">Required for nuclear membrane fusion during karyogamy.</text>
</comment>
<dbReference type="InterPro" id="IPR007292">
    <property type="entry name" value="Nuclear_fusion_Kar5"/>
</dbReference>
<keyword evidence="8" id="KW-0472">Membrane</keyword>
<organism evidence="14 15">
    <name type="scientific">Lentinula aciculospora</name>
    <dbReference type="NCBI Taxonomy" id="153920"/>
    <lineage>
        <taxon>Eukaryota</taxon>
        <taxon>Fungi</taxon>
        <taxon>Dikarya</taxon>
        <taxon>Basidiomycota</taxon>
        <taxon>Agaricomycotina</taxon>
        <taxon>Agaricomycetes</taxon>
        <taxon>Agaricomycetidae</taxon>
        <taxon>Agaricales</taxon>
        <taxon>Marasmiineae</taxon>
        <taxon>Omphalotaceae</taxon>
        <taxon>Lentinula</taxon>
    </lineage>
</organism>
<feature type="signal peptide" evidence="13">
    <location>
        <begin position="1"/>
        <end position="25"/>
    </location>
</feature>
<protein>
    <recommendedName>
        <fullName evidence="16">Nuclear fusion protein KAR5</fullName>
    </recommendedName>
</protein>
<dbReference type="GO" id="GO:0031965">
    <property type="term" value="C:nuclear membrane"/>
    <property type="evidence" value="ECO:0007669"/>
    <property type="project" value="UniProtKB-SubCell"/>
</dbReference>
<comment type="similarity">
    <text evidence="2 11">Belongs to the KAR5 family.</text>
</comment>
<comment type="subcellular location">
    <subcellularLocation>
        <location evidence="11">Endoplasmic reticulum membrane</location>
    </subcellularLocation>
    <subcellularLocation>
        <location evidence="11">Nucleus membrane</location>
    </subcellularLocation>
</comment>
<keyword evidence="10 11" id="KW-0539">Nucleus</keyword>
<evidence type="ECO:0000256" key="7">
    <source>
        <dbReference type="ARBA" id="ARBA00022989"/>
    </source>
</evidence>
<evidence type="ECO:0000256" key="3">
    <source>
        <dbReference type="ARBA" id="ARBA00022459"/>
    </source>
</evidence>
<sequence>MHLLSYAATVQCIYVSLVLPAVVSGHRDSPSYLTVDRQKSLEDLPRKTLVEIGLRGDVLSDSYFASLGRSSDCFRKVAGSIRTRCAELDMNEDERVGAAISMTLCELATAKHHAPPMECELFSARLHRNSGPNSREMDPDSQGDCVNALSRSAQFWSSYSGYLREVPQLCFTFQRGNDIDNAKDIFQNISLNQELFLQTVVDREHANKVHVERWSAFFDHSAELTDQLSLLSRQIQKESSSAVDELQRSSIETINMLSRSLSELRTQLGNDHSVQVNKIDSALVGLSERHSQDLQAIVSELGSDLHRLIIQSSEVVRQHQETVLGELTTSVQDQWRVLYSEFSAMQEAISHLTASTTSTALSVASLSHQTSQEIHQAHALISNSANQLNDVLNTLAGRTNEHMDLLDVKVVELKDKLLLPAHRQDQAWFSYENVTSERWWKGNLVRLLGLIIRGASLSAWINSPFLKILEIVWIITFWLLRRSLSTLTSFIVLCLSYRRYIHRILVASTSNQDPENLGTQRVLLWPSNDSYNPTLSSSLTSPTSGPGSQSFRLQSLSSPLETTFAHRYDPRPPQTRFKINRIRLPSASANSAAPARSKTSRIPDRLCIPNLA</sequence>
<dbReference type="GO" id="GO:0000742">
    <property type="term" value="P:karyogamy involved in conjugation with cellular fusion"/>
    <property type="evidence" value="ECO:0007669"/>
    <property type="project" value="UniProtKB-UniRule"/>
</dbReference>
<keyword evidence="4" id="KW-0812">Transmembrane</keyword>
<keyword evidence="7" id="KW-1133">Transmembrane helix</keyword>
<evidence type="ECO:0000256" key="6">
    <source>
        <dbReference type="ARBA" id="ARBA00022824"/>
    </source>
</evidence>
<evidence type="ECO:0000256" key="5">
    <source>
        <dbReference type="ARBA" id="ARBA00022729"/>
    </source>
</evidence>
<evidence type="ECO:0000256" key="12">
    <source>
        <dbReference type="SAM" id="MobiDB-lite"/>
    </source>
</evidence>
<reference evidence="14" key="1">
    <citation type="submission" date="2022-08" db="EMBL/GenBank/DDBJ databases">
        <title>A Global Phylogenomic Analysis of the Shiitake Genus Lentinula.</title>
        <authorList>
            <consortium name="DOE Joint Genome Institute"/>
            <person name="Sierra-Patev S."/>
            <person name="Min B."/>
            <person name="Naranjo-Ortiz M."/>
            <person name="Looney B."/>
            <person name="Konkel Z."/>
            <person name="Slot J.C."/>
            <person name="Sakamoto Y."/>
            <person name="Steenwyk J.L."/>
            <person name="Rokas A."/>
            <person name="Carro J."/>
            <person name="Camarero S."/>
            <person name="Ferreira P."/>
            <person name="Molpeceres G."/>
            <person name="Ruiz-Duenas F.J."/>
            <person name="Serrano A."/>
            <person name="Henrissat B."/>
            <person name="Drula E."/>
            <person name="Hughes K.W."/>
            <person name="Mata J.L."/>
            <person name="Ishikawa N.K."/>
            <person name="Vargas-Isla R."/>
            <person name="Ushijima S."/>
            <person name="Smith C.A."/>
            <person name="Ahrendt S."/>
            <person name="Andreopoulos W."/>
            <person name="He G."/>
            <person name="Labutti K."/>
            <person name="Lipzen A."/>
            <person name="Ng V."/>
            <person name="Riley R."/>
            <person name="Sandor L."/>
            <person name="Barry K."/>
            <person name="Martinez A.T."/>
            <person name="Xiao Y."/>
            <person name="Gibbons J.G."/>
            <person name="Terashima K."/>
            <person name="Grigoriev I.V."/>
            <person name="Hibbett D.S."/>
        </authorList>
    </citation>
    <scope>NUCLEOTIDE SEQUENCE</scope>
    <source>
        <strain evidence="14">JLM2183</strain>
    </source>
</reference>
<dbReference type="OrthoDB" id="5311848at2759"/>
<dbReference type="Pfam" id="PF04163">
    <property type="entry name" value="Tht1"/>
    <property type="match status" value="1"/>
</dbReference>
<dbReference type="Proteomes" id="UP001150266">
    <property type="component" value="Unassembled WGS sequence"/>
</dbReference>
<feature type="chain" id="PRO_5040997251" description="Nuclear fusion protein KAR5" evidence="13">
    <location>
        <begin position="26"/>
        <end position="612"/>
    </location>
</feature>
<dbReference type="PANTHER" id="PTHR28012">
    <property type="entry name" value="NUCLEAR FUSION PROTEIN KAR5"/>
    <property type="match status" value="1"/>
</dbReference>
<dbReference type="AlphaFoldDB" id="A0A9W9DK67"/>
<keyword evidence="5 11" id="KW-0732">Signal</keyword>
<feature type="region of interest" description="Disordered" evidence="12">
    <location>
        <begin position="534"/>
        <end position="553"/>
    </location>
</feature>
<evidence type="ECO:0000313" key="15">
    <source>
        <dbReference type="Proteomes" id="UP001150266"/>
    </source>
</evidence>
<evidence type="ECO:0000313" key="14">
    <source>
        <dbReference type="EMBL" id="KAJ4474387.1"/>
    </source>
</evidence>
<dbReference type="GO" id="GO:0048288">
    <property type="term" value="P:nuclear membrane fusion involved in karyogamy"/>
    <property type="evidence" value="ECO:0007669"/>
    <property type="project" value="UniProtKB-UniRule"/>
</dbReference>
<keyword evidence="6 11" id="KW-0256">Endoplasmic reticulum</keyword>
<evidence type="ECO:0000256" key="9">
    <source>
        <dbReference type="ARBA" id="ARBA00023180"/>
    </source>
</evidence>
<keyword evidence="3 11" id="KW-0415">Karyogamy</keyword>
<dbReference type="EMBL" id="JAOTPV010000016">
    <property type="protein sequence ID" value="KAJ4474387.1"/>
    <property type="molecule type" value="Genomic_DNA"/>
</dbReference>
<evidence type="ECO:0000256" key="11">
    <source>
        <dbReference type="RuleBase" id="RU368082"/>
    </source>
</evidence>
<evidence type="ECO:0000256" key="4">
    <source>
        <dbReference type="ARBA" id="ARBA00022692"/>
    </source>
</evidence>
<dbReference type="PANTHER" id="PTHR28012:SF1">
    <property type="entry name" value="NUCLEAR FUSION PROTEIN KAR5"/>
    <property type="match status" value="1"/>
</dbReference>
<evidence type="ECO:0000256" key="13">
    <source>
        <dbReference type="SAM" id="SignalP"/>
    </source>
</evidence>
<accession>A0A9W9DK67</accession>
<feature type="compositionally biased region" description="Low complexity" evidence="12">
    <location>
        <begin position="534"/>
        <end position="548"/>
    </location>
</feature>
<name>A0A9W9DK67_9AGAR</name>
<dbReference type="GO" id="GO:0005789">
    <property type="term" value="C:endoplasmic reticulum membrane"/>
    <property type="evidence" value="ECO:0007669"/>
    <property type="project" value="UniProtKB-SubCell"/>
</dbReference>
<keyword evidence="9" id="KW-0325">Glycoprotein</keyword>
<evidence type="ECO:0000256" key="8">
    <source>
        <dbReference type="ARBA" id="ARBA00023136"/>
    </source>
</evidence>
<evidence type="ECO:0000256" key="2">
    <source>
        <dbReference type="ARBA" id="ARBA00010473"/>
    </source>
</evidence>
<comment type="caution">
    <text evidence="14">The sequence shown here is derived from an EMBL/GenBank/DDBJ whole genome shotgun (WGS) entry which is preliminary data.</text>
</comment>
<evidence type="ECO:0008006" key="16">
    <source>
        <dbReference type="Google" id="ProtNLM"/>
    </source>
</evidence>
<evidence type="ECO:0000256" key="1">
    <source>
        <dbReference type="ARBA" id="ARBA00003389"/>
    </source>
</evidence>
<keyword evidence="15" id="KW-1185">Reference proteome</keyword>
<gene>
    <name evidence="14" type="ORF">J3R30DRAFT_3508479</name>
</gene>
<proteinExistence type="inferred from homology"/>